<keyword evidence="2 8" id="KW-1277">Toxin-antitoxin system</keyword>
<evidence type="ECO:0000259" key="9">
    <source>
        <dbReference type="Pfam" id="PF01850"/>
    </source>
</evidence>
<dbReference type="EMBL" id="CAADFE010000032">
    <property type="protein sequence ID" value="VFJ72229.1"/>
    <property type="molecule type" value="Genomic_DNA"/>
</dbReference>
<evidence type="ECO:0000256" key="5">
    <source>
        <dbReference type="ARBA" id="ARBA00022801"/>
    </source>
</evidence>
<dbReference type="AlphaFoldDB" id="A0A450TTZ3"/>
<dbReference type="SUPFAM" id="SSF88723">
    <property type="entry name" value="PIN domain-like"/>
    <property type="match status" value="1"/>
</dbReference>
<dbReference type="HAMAP" id="MF_00265">
    <property type="entry name" value="VapC_Nob1"/>
    <property type="match status" value="1"/>
</dbReference>
<feature type="binding site" evidence="8">
    <location>
        <position position="104"/>
    </location>
    <ligand>
        <name>Mg(2+)</name>
        <dbReference type="ChEBI" id="CHEBI:18420"/>
    </ligand>
</feature>
<evidence type="ECO:0000256" key="1">
    <source>
        <dbReference type="ARBA" id="ARBA00001946"/>
    </source>
</evidence>
<dbReference type="InterPro" id="IPR029060">
    <property type="entry name" value="PIN-like_dom_sf"/>
</dbReference>
<keyword evidence="8" id="KW-0800">Toxin</keyword>
<dbReference type="InterPro" id="IPR022907">
    <property type="entry name" value="VapC_family"/>
</dbReference>
<keyword evidence="4 8" id="KW-0479">Metal-binding</keyword>
<organism evidence="10">
    <name type="scientific">Candidatus Kentrum sp. FW</name>
    <dbReference type="NCBI Taxonomy" id="2126338"/>
    <lineage>
        <taxon>Bacteria</taxon>
        <taxon>Pseudomonadati</taxon>
        <taxon>Pseudomonadota</taxon>
        <taxon>Gammaproteobacteria</taxon>
        <taxon>Candidatus Kentrum</taxon>
    </lineage>
</organism>
<feature type="domain" description="PIN" evidence="9">
    <location>
        <begin position="2"/>
        <end position="130"/>
    </location>
</feature>
<dbReference type="Pfam" id="PF01850">
    <property type="entry name" value="PIN"/>
    <property type="match status" value="1"/>
</dbReference>
<evidence type="ECO:0000256" key="8">
    <source>
        <dbReference type="HAMAP-Rule" id="MF_00265"/>
    </source>
</evidence>
<comment type="similarity">
    <text evidence="7 8">Belongs to the PINc/VapC protein family.</text>
</comment>
<keyword evidence="6 8" id="KW-0460">Magnesium</keyword>
<sequence>MIILDTNVVSEPMKANGDPAVRTWLDRQVPQTLYLTTTSLAELLLGIELLPIGKRRKGLDVALNELIVSLFGSRILPFDQSAAAVYATLNSKARTHGYTLSIADGQIAAIAALHGFAVATRDMAPFSAVDVPVINPWETTATPQ</sequence>
<reference evidence="10" key="1">
    <citation type="submission" date="2019-02" db="EMBL/GenBank/DDBJ databases">
        <authorList>
            <person name="Gruber-Vodicka R. H."/>
            <person name="Seah K. B. B."/>
        </authorList>
    </citation>
    <scope>NUCLEOTIDE SEQUENCE</scope>
    <source>
        <strain evidence="10">BECK_BZ131</strain>
    </source>
</reference>
<dbReference type="Gene3D" id="3.40.50.1010">
    <property type="entry name" value="5'-nuclease"/>
    <property type="match status" value="1"/>
</dbReference>
<comment type="function">
    <text evidence="8">Toxic component of a toxin-antitoxin (TA) system. An RNase.</text>
</comment>
<accession>A0A450TTZ3</accession>
<keyword evidence="5 8" id="KW-0378">Hydrolase</keyword>
<evidence type="ECO:0000256" key="6">
    <source>
        <dbReference type="ARBA" id="ARBA00022842"/>
    </source>
</evidence>
<keyword evidence="3 8" id="KW-0540">Nuclease</keyword>
<dbReference type="GO" id="GO:0000287">
    <property type="term" value="F:magnesium ion binding"/>
    <property type="evidence" value="ECO:0007669"/>
    <property type="project" value="UniProtKB-UniRule"/>
</dbReference>
<name>A0A450TTZ3_9GAMM</name>
<evidence type="ECO:0000256" key="3">
    <source>
        <dbReference type="ARBA" id="ARBA00022722"/>
    </source>
</evidence>
<evidence type="ECO:0000256" key="7">
    <source>
        <dbReference type="ARBA" id="ARBA00038093"/>
    </source>
</evidence>
<proteinExistence type="inferred from homology"/>
<comment type="cofactor">
    <cofactor evidence="1 8">
        <name>Mg(2+)</name>
        <dbReference type="ChEBI" id="CHEBI:18420"/>
    </cofactor>
</comment>
<dbReference type="GO" id="GO:0090729">
    <property type="term" value="F:toxin activity"/>
    <property type="evidence" value="ECO:0007669"/>
    <property type="project" value="UniProtKB-KW"/>
</dbReference>
<dbReference type="GO" id="GO:0004540">
    <property type="term" value="F:RNA nuclease activity"/>
    <property type="evidence" value="ECO:0007669"/>
    <property type="project" value="InterPro"/>
</dbReference>
<evidence type="ECO:0000313" key="10">
    <source>
        <dbReference type="EMBL" id="VFJ72229.1"/>
    </source>
</evidence>
<gene>
    <name evidence="8" type="primary">vapC</name>
    <name evidence="10" type="ORF">BECKFW1821C_GA0114237_103248</name>
</gene>
<feature type="binding site" evidence="8">
    <location>
        <position position="5"/>
    </location>
    <ligand>
        <name>Mg(2+)</name>
        <dbReference type="ChEBI" id="CHEBI:18420"/>
    </ligand>
</feature>
<dbReference type="PANTHER" id="PTHR33653:SF1">
    <property type="entry name" value="RIBONUCLEASE VAPC2"/>
    <property type="match status" value="1"/>
</dbReference>
<dbReference type="EC" id="3.1.-.-" evidence="8"/>
<dbReference type="PANTHER" id="PTHR33653">
    <property type="entry name" value="RIBONUCLEASE VAPC2"/>
    <property type="match status" value="1"/>
</dbReference>
<dbReference type="InterPro" id="IPR050556">
    <property type="entry name" value="Type_II_TA_system_RNase"/>
</dbReference>
<dbReference type="GO" id="GO:0016787">
    <property type="term" value="F:hydrolase activity"/>
    <property type="evidence" value="ECO:0007669"/>
    <property type="project" value="UniProtKB-KW"/>
</dbReference>
<dbReference type="CDD" id="cd18731">
    <property type="entry name" value="PIN_NgFitB-like"/>
    <property type="match status" value="1"/>
</dbReference>
<protein>
    <recommendedName>
        <fullName evidence="8">Ribonuclease VapC</fullName>
        <shortName evidence="8">RNase VapC</shortName>
        <ecNumber evidence="8">3.1.-.-</ecNumber>
    </recommendedName>
    <alternativeName>
        <fullName evidence="8">Toxin VapC</fullName>
    </alternativeName>
</protein>
<dbReference type="InterPro" id="IPR002716">
    <property type="entry name" value="PIN_dom"/>
</dbReference>
<evidence type="ECO:0000256" key="4">
    <source>
        <dbReference type="ARBA" id="ARBA00022723"/>
    </source>
</evidence>
<evidence type="ECO:0000256" key="2">
    <source>
        <dbReference type="ARBA" id="ARBA00022649"/>
    </source>
</evidence>